<evidence type="ECO:0000256" key="5">
    <source>
        <dbReference type="ARBA" id="ARBA00022723"/>
    </source>
</evidence>
<evidence type="ECO:0000256" key="2">
    <source>
        <dbReference type="ARBA" id="ARBA00009915"/>
    </source>
</evidence>
<keyword evidence="4 8" id="KW-0645">Protease</keyword>
<comment type="similarity">
    <text evidence="2 8">Belongs to the peptidase M76 family.</text>
</comment>
<evidence type="ECO:0000313" key="11">
    <source>
        <dbReference type="Proteomes" id="UP000092666"/>
    </source>
</evidence>
<dbReference type="OrthoDB" id="285308at2759"/>
<evidence type="ECO:0000256" key="7">
    <source>
        <dbReference type="ARBA" id="ARBA00023049"/>
    </source>
</evidence>
<evidence type="ECO:0000256" key="3">
    <source>
        <dbReference type="ARBA" id="ARBA00014615"/>
    </source>
</evidence>
<accession>A0A1B9H3V9</accession>
<dbReference type="GO" id="GO:0033615">
    <property type="term" value="P:mitochondrial proton-transporting ATP synthase complex assembly"/>
    <property type="evidence" value="ECO:0007669"/>
    <property type="project" value="TreeGrafter"/>
</dbReference>
<keyword evidence="7 8" id="KW-0482">Metalloprotease</keyword>
<evidence type="ECO:0000313" key="10">
    <source>
        <dbReference type="EMBL" id="OCF37940.1"/>
    </source>
</evidence>
<keyword evidence="11" id="KW-1185">Reference proteome</keyword>
<evidence type="ECO:0000256" key="8">
    <source>
        <dbReference type="RuleBase" id="RU364057"/>
    </source>
</evidence>
<dbReference type="GO" id="GO:0005743">
    <property type="term" value="C:mitochondrial inner membrane"/>
    <property type="evidence" value="ECO:0007669"/>
    <property type="project" value="UniProtKB-SubCell"/>
</dbReference>
<dbReference type="STRING" id="1296120.A0A1B9H3V9"/>
<gene>
    <name evidence="10" type="ORF">I316_00164</name>
</gene>
<dbReference type="EMBL" id="KI669492">
    <property type="protein sequence ID" value="OCF37940.1"/>
    <property type="molecule type" value="Genomic_DNA"/>
</dbReference>
<evidence type="ECO:0000256" key="9">
    <source>
        <dbReference type="SAM" id="MobiDB-lite"/>
    </source>
</evidence>
<dbReference type="GO" id="GO:0034982">
    <property type="term" value="P:mitochondrial protein processing"/>
    <property type="evidence" value="ECO:0007669"/>
    <property type="project" value="TreeGrafter"/>
</dbReference>
<comment type="subcellular location">
    <subcellularLocation>
        <location evidence="1 8">Mitochondrion inner membrane</location>
        <topology evidence="1 8">Peripheral membrane protein</topology>
        <orientation evidence="1 8">Intermembrane side</orientation>
    </subcellularLocation>
</comment>
<keyword evidence="8" id="KW-0472">Membrane</keyword>
<dbReference type="InterPro" id="IPR019165">
    <property type="entry name" value="Peptidase_M76_ATP23"/>
</dbReference>
<evidence type="ECO:0000256" key="6">
    <source>
        <dbReference type="ARBA" id="ARBA00022801"/>
    </source>
</evidence>
<dbReference type="AlphaFoldDB" id="A0A1B9H3V9"/>
<dbReference type="PANTHER" id="PTHR21711">
    <property type="entry name" value="MITOCHONDRIAL INNER MEMBRANE PROTEASE"/>
    <property type="match status" value="1"/>
</dbReference>
<feature type="region of interest" description="Disordered" evidence="9">
    <location>
        <begin position="1"/>
        <end position="35"/>
    </location>
</feature>
<reference evidence="10 11" key="1">
    <citation type="submission" date="2013-07" db="EMBL/GenBank/DDBJ databases">
        <title>The Genome Sequence of Cryptococcus heveanensis BCC8398.</title>
        <authorList>
            <consortium name="The Broad Institute Genome Sequencing Platform"/>
            <person name="Cuomo C."/>
            <person name="Litvintseva A."/>
            <person name="Chen Y."/>
            <person name="Heitman J."/>
            <person name="Sun S."/>
            <person name="Springer D."/>
            <person name="Dromer F."/>
            <person name="Young S.K."/>
            <person name="Zeng Q."/>
            <person name="Gargeya S."/>
            <person name="Fitzgerald M."/>
            <person name="Abouelleil A."/>
            <person name="Alvarado L."/>
            <person name="Berlin A.M."/>
            <person name="Chapman S.B."/>
            <person name="Dewar J."/>
            <person name="Goldberg J."/>
            <person name="Griggs A."/>
            <person name="Gujja S."/>
            <person name="Hansen M."/>
            <person name="Howarth C."/>
            <person name="Imamovic A."/>
            <person name="Larimer J."/>
            <person name="McCowan C."/>
            <person name="Murphy C."/>
            <person name="Pearson M."/>
            <person name="Priest M."/>
            <person name="Roberts A."/>
            <person name="Saif S."/>
            <person name="Shea T."/>
            <person name="Sykes S."/>
            <person name="Wortman J."/>
            <person name="Nusbaum C."/>
            <person name="Birren B."/>
        </authorList>
    </citation>
    <scope>NUCLEOTIDE SEQUENCE [LARGE SCALE GENOMIC DNA]</scope>
    <source>
        <strain evidence="10 11">BCC8398</strain>
    </source>
</reference>
<keyword evidence="5 8" id="KW-0479">Metal-binding</keyword>
<evidence type="ECO:0000256" key="1">
    <source>
        <dbReference type="ARBA" id="ARBA00004137"/>
    </source>
</evidence>
<dbReference type="GO" id="GO:0004222">
    <property type="term" value="F:metalloendopeptidase activity"/>
    <property type="evidence" value="ECO:0007669"/>
    <property type="project" value="InterPro"/>
</dbReference>
<dbReference type="Proteomes" id="UP000092666">
    <property type="component" value="Unassembled WGS sequence"/>
</dbReference>
<protein>
    <recommendedName>
        <fullName evidence="3 8">Mitochondrial inner membrane protease ATP23</fullName>
        <ecNumber evidence="8">3.4.24.-</ecNumber>
    </recommendedName>
</protein>
<dbReference type="GO" id="GO:0046872">
    <property type="term" value="F:metal ion binding"/>
    <property type="evidence" value="ECO:0007669"/>
    <property type="project" value="UniProtKB-KW"/>
</dbReference>
<dbReference type="PANTHER" id="PTHR21711:SF0">
    <property type="entry name" value="MITOCHONDRIAL INNER MEMBRANE PROTEASE ATP23 HOMOLOG"/>
    <property type="match status" value="1"/>
</dbReference>
<proteinExistence type="inferred from homology"/>
<evidence type="ECO:0000256" key="4">
    <source>
        <dbReference type="ARBA" id="ARBA00022670"/>
    </source>
</evidence>
<reference evidence="11" key="2">
    <citation type="submission" date="2013-12" db="EMBL/GenBank/DDBJ databases">
        <title>Evolution of pathogenesis and genome organization in the Tremellales.</title>
        <authorList>
            <person name="Cuomo C."/>
            <person name="Litvintseva A."/>
            <person name="Heitman J."/>
            <person name="Chen Y."/>
            <person name="Sun S."/>
            <person name="Springer D."/>
            <person name="Dromer F."/>
            <person name="Young S."/>
            <person name="Zeng Q."/>
            <person name="Chapman S."/>
            <person name="Gujja S."/>
            <person name="Saif S."/>
            <person name="Birren B."/>
        </authorList>
    </citation>
    <scope>NUCLEOTIDE SEQUENCE [LARGE SCALE GENOMIC DNA]</scope>
    <source>
        <strain evidence="11">BCC8398</strain>
    </source>
</reference>
<keyword evidence="6 8" id="KW-0378">Hydrolase</keyword>
<keyword evidence="8" id="KW-0999">Mitochondrion inner membrane</keyword>
<keyword evidence="8" id="KW-0496">Mitochondrion</keyword>
<comment type="function">
    <text evidence="8">Has a dual role in the assembly of mitochondrial ATPase.</text>
</comment>
<organism evidence="10 11">
    <name type="scientific">Kwoniella heveanensis BCC8398</name>
    <dbReference type="NCBI Taxonomy" id="1296120"/>
    <lineage>
        <taxon>Eukaryota</taxon>
        <taxon>Fungi</taxon>
        <taxon>Dikarya</taxon>
        <taxon>Basidiomycota</taxon>
        <taxon>Agaricomycotina</taxon>
        <taxon>Tremellomycetes</taxon>
        <taxon>Tremellales</taxon>
        <taxon>Cryptococcaceae</taxon>
        <taxon>Kwoniella</taxon>
    </lineage>
</organism>
<sequence length="245" mass="28076">MPSSSSSSNVPSSSLRYPVNEPTEPSEASTSTLTPGFERWRSSLAQFTGMGLTEEEKLEREKMKEMKTLEKDWDKCEAYKRDLMENSPMITFLLNHLRLSGCAFPSSALQCHPCPETRSGGFSPEHGILLCQNRFFSKKHMEDTLAHELLHAYDHCRFKVDWGNLRHHACSEIRAANLSGDCRWTREVKRGFYSFNKQHQACVKRRAILSVLANPACKTPDMAEKAVNEVWESCFKDTRPFDEIY</sequence>
<feature type="compositionally biased region" description="Low complexity" evidence="9">
    <location>
        <begin position="1"/>
        <end position="14"/>
    </location>
</feature>
<dbReference type="Pfam" id="PF09768">
    <property type="entry name" value="Peptidase_M76"/>
    <property type="match status" value="1"/>
</dbReference>
<dbReference type="EC" id="3.4.24.-" evidence="8"/>
<name>A0A1B9H3V9_9TREE</name>